<feature type="compositionally biased region" description="Pro residues" evidence="1">
    <location>
        <begin position="25"/>
        <end position="48"/>
    </location>
</feature>
<evidence type="ECO:0000256" key="1">
    <source>
        <dbReference type="SAM" id="MobiDB-lite"/>
    </source>
</evidence>
<dbReference type="InterPro" id="IPR016047">
    <property type="entry name" value="M23ase_b-sheet_dom"/>
</dbReference>
<dbReference type="InterPro" id="IPR050570">
    <property type="entry name" value="Cell_wall_metabolism_enzyme"/>
</dbReference>
<dbReference type="Gene3D" id="2.70.70.10">
    <property type="entry name" value="Glucose Permease (Domain IIA)"/>
    <property type="match status" value="1"/>
</dbReference>
<dbReference type="InterPro" id="IPR011055">
    <property type="entry name" value="Dup_hybrid_motif"/>
</dbReference>
<gene>
    <name evidence="3" type="ORF">KM312_05840</name>
</gene>
<comment type="caution">
    <text evidence="3">The sequence shown here is derived from an EMBL/GenBank/DDBJ whole genome shotgun (WGS) entry which is preliminary data.</text>
</comment>
<feature type="region of interest" description="Disordered" evidence="1">
    <location>
        <begin position="69"/>
        <end position="122"/>
    </location>
</feature>
<dbReference type="Proteomes" id="UP000748108">
    <property type="component" value="Unassembled WGS sequence"/>
</dbReference>
<protein>
    <submittedName>
        <fullName evidence="3">Peptidoglycan DD-metalloendopeptidase family protein</fullName>
    </submittedName>
</protein>
<organism evidence="3 4">
    <name type="scientific">Hydrogenibacillus schlegelii</name>
    <name type="common">Bacillus schlegelii</name>
    <dbReference type="NCBI Taxonomy" id="1484"/>
    <lineage>
        <taxon>Bacteria</taxon>
        <taxon>Bacillati</taxon>
        <taxon>Bacillota</taxon>
        <taxon>Bacilli</taxon>
        <taxon>Bacillales</taxon>
        <taxon>Bacillales Family X. Incertae Sedis</taxon>
        <taxon>Hydrogenibacillus</taxon>
    </lineage>
</organism>
<name>A0A947CWY4_HYDSH</name>
<evidence type="ECO:0000313" key="3">
    <source>
        <dbReference type="EMBL" id="MBT9282163.1"/>
    </source>
</evidence>
<accession>A0A947CWY4</accession>
<proteinExistence type="predicted"/>
<evidence type="ECO:0000313" key="4">
    <source>
        <dbReference type="Proteomes" id="UP000748108"/>
    </source>
</evidence>
<dbReference type="Pfam" id="PF01551">
    <property type="entry name" value="Peptidase_M23"/>
    <property type="match status" value="1"/>
</dbReference>
<reference evidence="3" key="1">
    <citation type="journal article" date="2021" name="Microbiology">
        <title>Metagenomic Analysis of the Microbial Community in the Underground Coal Fire Area (Kemerovo Region, Russia) Revealed Predominance of Thermophilic Members of the Phyla Deinococcus-thermus, Aquificae, and Firmicutes.</title>
        <authorList>
            <person name="Kadnikov V."/>
            <person name="Mardanov A.V."/>
            <person name="Beletsky A.V."/>
            <person name="Karnachuk O.V."/>
            <person name="Ravin N.V."/>
        </authorList>
    </citation>
    <scope>NUCLEOTIDE SEQUENCE</scope>
    <source>
        <strain evidence="3">RBS10-49</strain>
    </source>
</reference>
<dbReference type="EMBL" id="JAHHQF010000050">
    <property type="protein sequence ID" value="MBT9282163.1"/>
    <property type="molecule type" value="Genomic_DNA"/>
</dbReference>
<feature type="region of interest" description="Disordered" evidence="1">
    <location>
        <begin position="1"/>
        <end position="54"/>
    </location>
</feature>
<dbReference type="AlphaFoldDB" id="A0A947CWY4"/>
<feature type="compositionally biased region" description="Low complexity" evidence="1">
    <location>
        <begin position="95"/>
        <end position="111"/>
    </location>
</feature>
<sequence>MRAVTDVPPDAVVERPAAAGGYPVRPAPPKGAAPSAPPAPALPGPNAPAKPSAVAANVRTLHLAARFPVVPAGRPEPRRQEAAPTYGPPVHPTGARRPAAGVPAPPGDGAALSAGEASREAAALPADGAPAVAGPVPFLWPVEAPRVTSPFGPRWGRFHYGVDLVSARGDRIIRAARSGIVRLSGRLAGGYGNLIILAHGDGLETTYAHLARRFVREGELVRAGEPIGLMGAEGHATGIHLHFEIRQNDRPLDPLPLLRSAGWAGTGAARPSGG</sequence>
<dbReference type="SUPFAM" id="SSF51261">
    <property type="entry name" value="Duplicated hybrid motif"/>
    <property type="match status" value="1"/>
</dbReference>
<dbReference type="PANTHER" id="PTHR21666">
    <property type="entry name" value="PEPTIDASE-RELATED"/>
    <property type="match status" value="1"/>
</dbReference>
<evidence type="ECO:0000259" key="2">
    <source>
        <dbReference type="Pfam" id="PF01551"/>
    </source>
</evidence>
<feature type="domain" description="M23ase beta-sheet core" evidence="2">
    <location>
        <begin position="157"/>
        <end position="254"/>
    </location>
</feature>
<dbReference type="CDD" id="cd12797">
    <property type="entry name" value="M23_peptidase"/>
    <property type="match status" value="1"/>
</dbReference>
<dbReference type="PANTHER" id="PTHR21666:SF270">
    <property type="entry name" value="MUREIN HYDROLASE ACTIVATOR ENVC"/>
    <property type="match status" value="1"/>
</dbReference>
<dbReference type="GO" id="GO:0004222">
    <property type="term" value="F:metalloendopeptidase activity"/>
    <property type="evidence" value="ECO:0007669"/>
    <property type="project" value="TreeGrafter"/>
</dbReference>